<evidence type="ECO:0000313" key="2">
    <source>
        <dbReference type="EMBL" id="KPV72336.1"/>
    </source>
</evidence>
<name>A0A0P9EKW2_RHOGW</name>
<reference evidence="2 3" key="1">
    <citation type="journal article" date="2015" name="Front. Microbiol.">
        <title>Genome sequence of the plant growth promoting endophytic yeast Rhodotorula graminis WP1.</title>
        <authorList>
            <person name="Firrincieli A."/>
            <person name="Otillar R."/>
            <person name="Salamov A."/>
            <person name="Schmutz J."/>
            <person name="Khan Z."/>
            <person name="Redman R.S."/>
            <person name="Fleck N.D."/>
            <person name="Lindquist E."/>
            <person name="Grigoriev I.V."/>
            <person name="Doty S.L."/>
        </authorList>
    </citation>
    <scope>NUCLEOTIDE SEQUENCE [LARGE SCALE GENOMIC DNA]</scope>
    <source>
        <strain evidence="2 3">WP1</strain>
    </source>
</reference>
<evidence type="ECO:0000313" key="3">
    <source>
        <dbReference type="Proteomes" id="UP000053890"/>
    </source>
</evidence>
<dbReference type="SUPFAM" id="SSF63411">
    <property type="entry name" value="LuxS/MPP-like metallohydrolase"/>
    <property type="match status" value="1"/>
</dbReference>
<sequence>MAPGAIPPRDGNFTEDPVRRREKSSGAGERHKSARSGACAPVEPSLSTARHDAVSVGDVQRCAKKYLWDKDIAVAAVGRTEGLMDYSRMRSGMTSLLW</sequence>
<accession>A0A0P9EKW2</accession>
<dbReference type="AlphaFoldDB" id="A0A0P9EKW2"/>
<dbReference type="OrthoDB" id="10251424at2759"/>
<evidence type="ECO:0000256" key="1">
    <source>
        <dbReference type="SAM" id="MobiDB-lite"/>
    </source>
</evidence>
<feature type="region of interest" description="Disordered" evidence="1">
    <location>
        <begin position="1"/>
        <end position="54"/>
    </location>
</feature>
<dbReference type="RefSeq" id="XP_018268385.1">
    <property type="nucleotide sequence ID" value="XM_018414855.1"/>
</dbReference>
<dbReference type="GO" id="GO:0046872">
    <property type="term" value="F:metal ion binding"/>
    <property type="evidence" value="ECO:0007669"/>
    <property type="project" value="InterPro"/>
</dbReference>
<keyword evidence="3" id="KW-1185">Reference proteome</keyword>
<protein>
    <submittedName>
        <fullName evidence="2">Uncharacterized protein</fullName>
    </submittedName>
</protein>
<organism evidence="2 3">
    <name type="scientific">Rhodotorula graminis (strain WP1)</name>
    <dbReference type="NCBI Taxonomy" id="578459"/>
    <lineage>
        <taxon>Eukaryota</taxon>
        <taxon>Fungi</taxon>
        <taxon>Dikarya</taxon>
        <taxon>Basidiomycota</taxon>
        <taxon>Pucciniomycotina</taxon>
        <taxon>Microbotryomycetes</taxon>
        <taxon>Sporidiobolales</taxon>
        <taxon>Sporidiobolaceae</taxon>
        <taxon>Rhodotorula</taxon>
    </lineage>
</organism>
<dbReference type="Gene3D" id="3.30.830.10">
    <property type="entry name" value="Metalloenzyme, LuxS/M16 peptidase-like"/>
    <property type="match status" value="1"/>
</dbReference>
<dbReference type="Proteomes" id="UP000053890">
    <property type="component" value="Unassembled WGS sequence"/>
</dbReference>
<proteinExistence type="predicted"/>
<dbReference type="GeneID" id="28975303"/>
<gene>
    <name evidence="2" type="ORF">RHOBADRAFT_46789</name>
</gene>
<dbReference type="EMBL" id="KQ474087">
    <property type="protein sequence ID" value="KPV72336.1"/>
    <property type="molecule type" value="Genomic_DNA"/>
</dbReference>
<dbReference type="STRING" id="578459.A0A0P9EKW2"/>
<dbReference type="InterPro" id="IPR011249">
    <property type="entry name" value="Metalloenz_LuxS/M16"/>
</dbReference>